<evidence type="ECO:0000256" key="5">
    <source>
        <dbReference type="ARBA" id="ARBA00023163"/>
    </source>
</evidence>
<sequence length="136" mass="14646">MPASRILIADDDPLLRALLVHRLSADGHELSTAENGGEALAAIREQSPDLIVLDALMPVMDGFEVLRRIKSGALSEAPVIMLTALKREQDIVGALQLGAADYLVKPFIPDELSQRVRRLLLTSGASEGGARDRRPA</sequence>
<dbReference type="PROSITE" id="PS50110">
    <property type="entry name" value="RESPONSE_REGULATORY"/>
    <property type="match status" value="1"/>
</dbReference>
<evidence type="ECO:0000313" key="9">
    <source>
        <dbReference type="Proteomes" id="UP000198788"/>
    </source>
</evidence>
<dbReference type="RefSeq" id="WP_092312856.1">
    <property type="nucleotide sequence ID" value="NZ_FOZV01000009.1"/>
</dbReference>
<dbReference type="InterPro" id="IPR001789">
    <property type="entry name" value="Sig_transdc_resp-reg_receiver"/>
</dbReference>
<dbReference type="SUPFAM" id="SSF52172">
    <property type="entry name" value="CheY-like"/>
    <property type="match status" value="1"/>
</dbReference>
<dbReference type="OrthoDB" id="9801602at2"/>
<keyword evidence="9" id="KW-1185">Reference proteome</keyword>
<evidence type="ECO:0000313" key="8">
    <source>
        <dbReference type="EMBL" id="SFS86204.1"/>
    </source>
</evidence>
<dbReference type="InterPro" id="IPR039420">
    <property type="entry name" value="WalR-like"/>
</dbReference>
<dbReference type="STRING" id="871741.SAMN05192570_3069"/>
<proteinExistence type="predicted"/>
<dbReference type="GO" id="GO:0005829">
    <property type="term" value="C:cytosol"/>
    <property type="evidence" value="ECO:0007669"/>
    <property type="project" value="TreeGrafter"/>
</dbReference>
<dbReference type="EMBL" id="FOZV01000009">
    <property type="protein sequence ID" value="SFS86204.1"/>
    <property type="molecule type" value="Genomic_DNA"/>
</dbReference>
<evidence type="ECO:0000256" key="3">
    <source>
        <dbReference type="ARBA" id="ARBA00023015"/>
    </source>
</evidence>
<dbReference type="Proteomes" id="UP000198788">
    <property type="component" value="Unassembled WGS sequence"/>
</dbReference>
<keyword evidence="3" id="KW-0805">Transcription regulation</keyword>
<dbReference type="GO" id="GO:0032993">
    <property type="term" value="C:protein-DNA complex"/>
    <property type="evidence" value="ECO:0007669"/>
    <property type="project" value="TreeGrafter"/>
</dbReference>
<feature type="modified residue" description="4-aspartylphosphate" evidence="6">
    <location>
        <position position="54"/>
    </location>
</feature>
<dbReference type="GO" id="GO:0000976">
    <property type="term" value="F:transcription cis-regulatory region binding"/>
    <property type="evidence" value="ECO:0007669"/>
    <property type="project" value="TreeGrafter"/>
</dbReference>
<dbReference type="Pfam" id="PF00072">
    <property type="entry name" value="Response_reg"/>
    <property type="match status" value="1"/>
</dbReference>
<dbReference type="PANTHER" id="PTHR48111:SF1">
    <property type="entry name" value="TWO-COMPONENT RESPONSE REGULATOR ORR33"/>
    <property type="match status" value="1"/>
</dbReference>
<accession>A0A1I6TAF5</accession>
<evidence type="ECO:0000256" key="4">
    <source>
        <dbReference type="ARBA" id="ARBA00023125"/>
    </source>
</evidence>
<dbReference type="GO" id="GO:0006355">
    <property type="term" value="P:regulation of DNA-templated transcription"/>
    <property type="evidence" value="ECO:0007669"/>
    <property type="project" value="TreeGrafter"/>
</dbReference>
<dbReference type="FunFam" id="3.40.50.2300:FF:000001">
    <property type="entry name" value="DNA-binding response regulator PhoB"/>
    <property type="match status" value="1"/>
</dbReference>
<evidence type="ECO:0000259" key="7">
    <source>
        <dbReference type="PROSITE" id="PS50110"/>
    </source>
</evidence>
<evidence type="ECO:0000256" key="2">
    <source>
        <dbReference type="ARBA" id="ARBA00023012"/>
    </source>
</evidence>
<keyword evidence="1 6" id="KW-0597">Phosphoprotein</keyword>
<dbReference type="SMART" id="SM00448">
    <property type="entry name" value="REC"/>
    <property type="match status" value="1"/>
</dbReference>
<evidence type="ECO:0000256" key="6">
    <source>
        <dbReference type="PROSITE-ProRule" id="PRU00169"/>
    </source>
</evidence>
<organism evidence="8 9">
    <name type="scientific">Brevundimonas viscosa</name>
    <dbReference type="NCBI Taxonomy" id="871741"/>
    <lineage>
        <taxon>Bacteria</taxon>
        <taxon>Pseudomonadati</taxon>
        <taxon>Pseudomonadota</taxon>
        <taxon>Alphaproteobacteria</taxon>
        <taxon>Caulobacterales</taxon>
        <taxon>Caulobacteraceae</taxon>
        <taxon>Brevundimonas</taxon>
    </lineage>
</organism>
<keyword evidence="5" id="KW-0804">Transcription</keyword>
<feature type="domain" description="Response regulatory" evidence="7">
    <location>
        <begin position="5"/>
        <end position="120"/>
    </location>
</feature>
<protein>
    <submittedName>
        <fullName evidence="8">Two-component system, OmpR family, KDP operon response regulator KdpE</fullName>
    </submittedName>
</protein>
<dbReference type="GO" id="GO:0000156">
    <property type="term" value="F:phosphorelay response regulator activity"/>
    <property type="evidence" value="ECO:0007669"/>
    <property type="project" value="TreeGrafter"/>
</dbReference>
<evidence type="ECO:0000256" key="1">
    <source>
        <dbReference type="ARBA" id="ARBA00022553"/>
    </source>
</evidence>
<name>A0A1I6TAF5_9CAUL</name>
<dbReference type="PANTHER" id="PTHR48111">
    <property type="entry name" value="REGULATOR OF RPOS"/>
    <property type="match status" value="1"/>
</dbReference>
<dbReference type="Gene3D" id="3.40.50.2300">
    <property type="match status" value="1"/>
</dbReference>
<keyword evidence="4" id="KW-0238">DNA-binding</keyword>
<dbReference type="InterPro" id="IPR011006">
    <property type="entry name" value="CheY-like_superfamily"/>
</dbReference>
<gene>
    <name evidence="8" type="ORF">SAMN05192570_3069</name>
</gene>
<dbReference type="AlphaFoldDB" id="A0A1I6TAF5"/>
<reference evidence="9" key="1">
    <citation type="submission" date="2016-10" db="EMBL/GenBank/DDBJ databases">
        <authorList>
            <person name="Varghese N."/>
            <person name="Submissions S."/>
        </authorList>
    </citation>
    <scope>NUCLEOTIDE SEQUENCE [LARGE SCALE GENOMIC DNA]</scope>
    <source>
        <strain evidence="9">CGMCC 1.10683</strain>
    </source>
</reference>
<keyword evidence="2" id="KW-0902">Two-component regulatory system</keyword>